<dbReference type="EMBL" id="RDQH01000330">
    <property type="protein sequence ID" value="RXI01940.1"/>
    <property type="molecule type" value="Genomic_DNA"/>
</dbReference>
<feature type="compositionally biased region" description="Basic and acidic residues" evidence="1">
    <location>
        <begin position="1"/>
        <end position="13"/>
    </location>
</feature>
<comment type="caution">
    <text evidence="2">The sequence shown here is derived from an EMBL/GenBank/DDBJ whole genome shotgun (WGS) entry which is preliminary data.</text>
</comment>
<dbReference type="AlphaFoldDB" id="A0A498K1A0"/>
<sequence>MDEQDQRGLHRQQDLSGRSKIKGEIHRIGAFKKYIVVRSSEATFADAFDKQEAIFVFRYLGGFDSTGEVGFEETLEP</sequence>
<evidence type="ECO:0000313" key="3">
    <source>
        <dbReference type="Proteomes" id="UP000290289"/>
    </source>
</evidence>
<evidence type="ECO:0000313" key="2">
    <source>
        <dbReference type="EMBL" id="RXI01940.1"/>
    </source>
</evidence>
<protein>
    <submittedName>
        <fullName evidence="2">Uncharacterized protein</fullName>
    </submittedName>
</protein>
<accession>A0A498K1A0</accession>
<evidence type="ECO:0000256" key="1">
    <source>
        <dbReference type="SAM" id="MobiDB-lite"/>
    </source>
</evidence>
<reference evidence="2 3" key="1">
    <citation type="submission" date="2018-10" db="EMBL/GenBank/DDBJ databases">
        <title>A high-quality apple genome assembly.</title>
        <authorList>
            <person name="Hu J."/>
        </authorList>
    </citation>
    <scope>NUCLEOTIDE SEQUENCE [LARGE SCALE GENOMIC DNA]</scope>
    <source>
        <strain evidence="3">cv. HFTH1</strain>
        <tissue evidence="2">Young leaf</tissue>
    </source>
</reference>
<proteinExistence type="predicted"/>
<organism evidence="2 3">
    <name type="scientific">Malus domestica</name>
    <name type="common">Apple</name>
    <name type="synonym">Pyrus malus</name>
    <dbReference type="NCBI Taxonomy" id="3750"/>
    <lineage>
        <taxon>Eukaryota</taxon>
        <taxon>Viridiplantae</taxon>
        <taxon>Streptophyta</taxon>
        <taxon>Embryophyta</taxon>
        <taxon>Tracheophyta</taxon>
        <taxon>Spermatophyta</taxon>
        <taxon>Magnoliopsida</taxon>
        <taxon>eudicotyledons</taxon>
        <taxon>Gunneridae</taxon>
        <taxon>Pentapetalae</taxon>
        <taxon>rosids</taxon>
        <taxon>fabids</taxon>
        <taxon>Rosales</taxon>
        <taxon>Rosaceae</taxon>
        <taxon>Amygdaloideae</taxon>
        <taxon>Maleae</taxon>
        <taxon>Malus</taxon>
    </lineage>
</organism>
<dbReference type="Proteomes" id="UP000290289">
    <property type="component" value="Chromosome 4"/>
</dbReference>
<keyword evidence="3" id="KW-1185">Reference proteome</keyword>
<gene>
    <name evidence="2" type="ORF">DVH24_015289</name>
</gene>
<feature type="region of interest" description="Disordered" evidence="1">
    <location>
        <begin position="1"/>
        <end position="20"/>
    </location>
</feature>
<name>A0A498K1A0_MALDO</name>
<dbReference type="STRING" id="3750.A0A498K1A0"/>